<comment type="caution">
    <text evidence="1">The sequence shown here is derived from an EMBL/GenBank/DDBJ whole genome shotgun (WGS) entry which is preliminary data.</text>
</comment>
<reference evidence="1" key="1">
    <citation type="submission" date="2019-12" db="EMBL/GenBank/DDBJ databases">
        <title>Genome sequencing and annotation of Brassica cretica.</title>
        <authorList>
            <person name="Studholme D.J."/>
            <person name="Sarris P."/>
        </authorList>
    </citation>
    <scope>NUCLEOTIDE SEQUENCE</scope>
    <source>
        <strain evidence="1">PFS-109/04</strain>
        <tissue evidence="1">Leaf</tissue>
    </source>
</reference>
<name>A0A8S9SGW1_BRACR</name>
<evidence type="ECO:0000313" key="2">
    <source>
        <dbReference type="Proteomes" id="UP000712600"/>
    </source>
</evidence>
<sequence>MITLCELFQASAKLRLLRGSVLSHDSSSTPQVRFSCLRHEAALHLEIGDHGWSSLPSPMLQSSIPTASALLQAATTDDQASTATSSCLL</sequence>
<proteinExistence type="predicted"/>
<dbReference type="Proteomes" id="UP000712600">
    <property type="component" value="Unassembled WGS sequence"/>
</dbReference>
<accession>A0A8S9SGW1</accession>
<evidence type="ECO:0000313" key="1">
    <source>
        <dbReference type="EMBL" id="KAF3599897.1"/>
    </source>
</evidence>
<gene>
    <name evidence="1" type="ORF">F2Q69_00034356</name>
</gene>
<dbReference type="EMBL" id="QGKX02000004">
    <property type="protein sequence ID" value="KAF3599897.1"/>
    <property type="molecule type" value="Genomic_DNA"/>
</dbReference>
<dbReference type="AlphaFoldDB" id="A0A8S9SGW1"/>
<organism evidence="1 2">
    <name type="scientific">Brassica cretica</name>
    <name type="common">Mustard</name>
    <dbReference type="NCBI Taxonomy" id="69181"/>
    <lineage>
        <taxon>Eukaryota</taxon>
        <taxon>Viridiplantae</taxon>
        <taxon>Streptophyta</taxon>
        <taxon>Embryophyta</taxon>
        <taxon>Tracheophyta</taxon>
        <taxon>Spermatophyta</taxon>
        <taxon>Magnoliopsida</taxon>
        <taxon>eudicotyledons</taxon>
        <taxon>Gunneridae</taxon>
        <taxon>Pentapetalae</taxon>
        <taxon>rosids</taxon>
        <taxon>malvids</taxon>
        <taxon>Brassicales</taxon>
        <taxon>Brassicaceae</taxon>
        <taxon>Brassiceae</taxon>
        <taxon>Brassica</taxon>
    </lineage>
</organism>
<protein>
    <submittedName>
        <fullName evidence="1">Uncharacterized protein</fullName>
    </submittedName>
</protein>